<keyword evidence="4 7" id="KW-0472">Membrane</keyword>
<dbReference type="InterPro" id="IPR049326">
    <property type="entry name" value="Rhodopsin_dom_fungi"/>
</dbReference>
<evidence type="ECO:0000256" key="3">
    <source>
        <dbReference type="ARBA" id="ARBA00022989"/>
    </source>
</evidence>
<evidence type="ECO:0000256" key="1">
    <source>
        <dbReference type="ARBA" id="ARBA00004141"/>
    </source>
</evidence>
<dbReference type="AlphaFoldDB" id="M3D5A8"/>
<dbReference type="EMBL" id="KB456263">
    <property type="protein sequence ID" value="EMF13069.1"/>
    <property type="molecule type" value="Genomic_DNA"/>
</dbReference>
<evidence type="ECO:0000256" key="5">
    <source>
        <dbReference type="ARBA" id="ARBA00038359"/>
    </source>
</evidence>
<evidence type="ECO:0000313" key="10">
    <source>
        <dbReference type="Proteomes" id="UP000016931"/>
    </source>
</evidence>
<dbReference type="eggNOG" id="ENOG502S025">
    <property type="taxonomic scope" value="Eukaryota"/>
</dbReference>
<feature type="transmembrane region" description="Helical" evidence="7">
    <location>
        <begin position="122"/>
        <end position="140"/>
    </location>
</feature>
<comment type="subcellular location">
    <subcellularLocation>
        <location evidence="1">Membrane</location>
        <topology evidence="1">Multi-pass membrane protein</topology>
    </subcellularLocation>
</comment>
<dbReference type="Pfam" id="PF20684">
    <property type="entry name" value="Fung_rhodopsin"/>
    <property type="match status" value="1"/>
</dbReference>
<feature type="transmembrane region" description="Helical" evidence="7">
    <location>
        <begin position="45"/>
        <end position="66"/>
    </location>
</feature>
<evidence type="ECO:0000256" key="6">
    <source>
        <dbReference type="SAM" id="MobiDB-lite"/>
    </source>
</evidence>
<evidence type="ECO:0000259" key="8">
    <source>
        <dbReference type="Pfam" id="PF20684"/>
    </source>
</evidence>
<feature type="compositionally biased region" description="Basic and acidic residues" evidence="6">
    <location>
        <begin position="294"/>
        <end position="303"/>
    </location>
</feature>
<name>M3D5A8_SPHMS</name>
<dbReference type="OrthoDB" id="444631at2759"/>
<evidence type="ECO:0000256" key="4">
    <source>
        <dbReference type="ARBA" id="ARBA00023136"/>
    </source>
</evidence>
<proteinExistence type="inferred from homology"/>
<sequence length="418" mass="45612">MVLIGWASNPVVATICILLPIIAGFSVGLRILARCVVQKNAGWDDGCIGASLLFSIATTVTIIAQAQTGLGKHMSQISKSDAFLNQRDFFVMIIMYNLSLTFTKLSILLQYKRLFPQKGFKLAVHLVMGVVVIYALWRFFSAVFTCAPVEAFWDHSIKNFTCQDKFAIAMASTALNMATDLVIACLPLPVLNKLQLPSRQKYALMGVFALAGLVIIISILRLPSLIKLWETKDTSYQNPMVMIWSSVEINVGIICSCLPTLRCLFPRLFKAATGYASGRSTGFSDGSRSGGGGGKDRNKQDRKSQGYAYVCKSNSGQGSFGGKFSSKVSISTVNKSLVEKTSRRTKDPQLLECVEEIEMGCAKDDQSVTTDAPRGRCDVNLGQIVVRTDIEQVAHVKSSANASRRGTKDSGTLERELV</sequence>
<dbReference type="PANTHER" id="PTHR33048:SF47">
    <property type="entry name" value="INTEGRAL MEMBRANE PROTEIN-RELATED"/>
    <property type="match status" value="1"/>
</dbReference>
<feature type="transmembrane region" description="Helical" evidence="7">
    <location>
        <begin position="12"/>
        <end position="33"/>
    </location>
</feature>
<evidence type="ECO:0000256" key="7">
    <source>
        <dbReference type="SAM" id="Phobius"/>
    </source>
</evidence>
<feature type="region of interest" description="Disordered" evidence="6">
    <location>
        <begin position="397"/>
        <end position="418"/>
    </location>
</feature>
<keyword evidence="2 7" id="KW-0812">Transmembrane</keyword>
<evidence type="ECO:0000256" key="2">
    <source>
        <dbReference type="ARBA" id="ARBA00022692"/>
    </source>
</evidence>
<feature type="transmembrane region" description="Helical" evidence="7">
    <location>
        <begin position="242"/>
        <end position="261"/>
    </location>
</feature>
<evidence type="ECO:0000313" key="9">
    <source>
        <dbReference type="EMBL" id="EMF13069.1"/>
    </source>
</evidence>
<accession>M3D5A8</accession>
<dbReference type="RefSeq" id="XP_016761190.1">
    <property type="nucleotide sequence ID" value="XM_016902495.1"/>
</dbReference>
<comment type="similarity">
    <text evidence="5">Belongs to the SAT4 family.</text>
</comment>
<feature type="compositionally biased region" description="Basic and acidic residues" evidence="6">
    <location>
        <begin position="406"/>
        <end position="418"/>
    </location>
</feature>
<feature type="transmembrane region" description="Helical" evidence="7">
    <location>
        <begin position="202"/>
        <end position="222"/>
    </location>
</feature>
<dbReference type="InterPro" id="IPR052337">
    <property type="entry name" value="SAT4-like"/>
</dbReference>
<dbReference type="STRING" id="692275.M3D5A8"/>
<gene>
    <name evidence="9" type="ORF">SEPMUDRAFT_132444</name>
</gene>
<dbReference type="HOGENOM" id="CLU_028200_0_0_1"/>
<feature type="region of interest" description="Disordered" evidence="6">
    <location>
        <begin position="280"/>
        <end position="303"/>
    </location>
</feature>
<dbReference type="PANTHER" id="PTHR33048">
    <property type="entry name" value="PTH11-LIKE INTEGRAL MEMBRANE PROTEIN (AFU_ORTHOLOGUE AFUA_5G11245)"/>
    <property type="match status" value="1"/>
</dbReference>
<organism evidence="9 10">
    <name type="scientific">Sphaerulina musiva (strain SO2202)</name>
    <name type="common">Poplar stem canker fungus</name>
    <name type="synonym">Septoria musiva</name>
    <dbReference type="NCBI Taxonomy" id="692275"/>
    <lineage>
        <taxon>Eukaryota</taxon>
        <taxon>Fungi</taxon>
        <taxon>Dikarya</taxon>
        <taxon>Ascomycota</taxon>
        <taxon>Pezizomycotina</taxon>
        <taxon>Dothideomycetes</taxon>
        <taxon>Dothideomycetidae</taxon>
        <taxon>Mycosphaerellales</taxon>
        <taxon>Mycosphaerellaceae</taxon>
        <taxon>Sphaerulina</taxon>
    </lineage>
</organism>
<keyword evidence="10" id="KW-1185">Reference proteome</keyword>
<protein>
    <recommendedName>
        <fullName evidence="8">Rhodopsin domain-containing protein</fullName>
    </recommendedName>
</protein>
<dbReference type="GO" id="GO:0016020">
    <property type="term" value="C:membrane"/>
    <property type="evidence" value="ECO:0007669"/>
    <property type="project" value="UniProtKB-SubCell"/>
</dbReference>
<feature type="transmembrane region" description="Helical" evidence="7">
    <location>
        <begin position="166"/>
        <end position="190"/>
    </location>
</feature>
<feature type="transmembrane region" description="Helical" evidence="7">
    <location>
        <begin position="89"/>
        <end position="110"/>
    </location>
</feature>
<reference evidence="9 10" key="1">
    <citation type="journal article" date="2012" name="PLoS Pathog.">
        <title>Diverse lifestyles and strategies of plant pathogenesis encoded in the genomes of eighteen Dothideomycetes fungi.</title>
        <authorList>
            <person name="Ohm R.A."/>
            <person name="Feau N."/>
            <person name="Henrissat B."/>
            <person name="Schoch C.L."/>
            <person name="Horwitz B.A."/>
            <person name="Barry K.W."/>
            <person name="Condon B.J."/>
            <person name="Copeland A.C."/>
            <person name="Dhillon B."/>
            <person name="Glaser F."/>
            <person name="Hesse C.N."/>
            <person name="Kosti I."/>
            <person name="LaButti K."/>
            <person name="Lindquist E.A."/>
            <person name="Lucas S."/>
            <person name="Salamov A.A."/>
            <person name="Bradshaw R.E."/>
            <person name="Ciuffetti L."/>
            <person name="Hamelin R.C."/>
            <person name="Kema G.H.J."/>
            <person name="Lawrence C."/>
            <person name="Scott J.A."/>
            <person name="Spatafora J.W."/>
            <person name="Turgeon B.G."/>
            <person name="de Wit P.J.G.M."/>
            <person name="Zhong S."/>
            <person name="Goodwin S.B."/>
            <person name="Grigoriev I.V."/>
        </authorList>
    </citation>
    <scope>NUCLEOTIDE SEQUENCE [LARGE SCALE GENOMIC DNA]</scope>
    <source>
        <strain evidence="9 10">SO2202</strain>
    </source>
</reference>
<dbReference type="Proteomes" id="UP000016931">
    <property type="component" value="Unassembled WGS sequence"/>
</dbReference>
<dbReference type="GeneID" id="27899632"/>
<feature type="domain" description="Rhodopsin" evidence="8">
    <location>
        <begin position="29"/>
        <end position="265"/>
    </location>
</feature>
<keyword evidence="3 7" id="KW-1133">Transmembrane helix</keyword>